<dbReference type="PROSITE" id="PS51257">
    <property type="entry name" value="PROKAR_LIPOPROTEIN"/>
    <property type="match status" value="1"/>
</dbReference>
<keyword evidence="1" id="KW-0732">Signal</keyword>
<protein>
    <recommendedName>
        <fullName evidence="2">Ice-binding protein C-terminal domain-containing protein</fullName>
    </recommendedName>
</protein>
<dbReference type="Proteomes" id="UP000070186">
    <property type="component" value="Unassembled WGS sequence"/>
</dbReference>
<evidence type="ECO:0000313" key="3">
    <source>
        <dbReference type="EMBL" id="KXB30532.1"/>
    </source>
</evidence>
<dbReference type="NCBIfam" id="TIGR02595">
    <property type="entry name" value="PEP_CTERM"/>
    <property type="match status" value="1"/>
</dbReference>
<dbReference type="EMBL" id="LODL01000021">
    <property type="protein sequence ID" value="KXB30532.1"/>
    <property type="molecule type" value="Genomic_DNA"/>
</dbReference>
<accession>A0A133XHX7</accession>
<feature type="domain" description="Ice-binding protein C-terminal" evidence="2">
    <location>
        <begin position="133"/>
        <end position="158"/>
    </location>
</feature>
<dbReference type="RefSeq" id="WP_066884249.1">
    <property type="nucleotide sequence ID" value="NZ_LODL01000021.1"/>
</dbReference>
<name>A0A133XHX7_9RHOO</name>
<evidence type="ECO:0000256" key="1">
    <source>
        <dbReference type="SAM" id="SignalP"/>
    </source>
</evidence>
<feature type="signal peptide" evidence="1">
    <location>
        <begin position="1"/>
        <end position="24"/>
    </location>
</feature>
<dbReference type="NCBIfam" id="NF038126">
    <property type="entry name" value="PEP_CTERM_FxDxF"/>
    <property type="match status" value="1"/>
</dbReference>
<reference evidence="3 4" key="1">
    <citation type="submission" date="2015-12" db="EMBL/GenBank/DDBJ databases">
        <title>Nitrous oxide reduction kinetics distinguish bacteria harboring typical versus atypical NosZ.</title>
        <authorList>
            <person name="Yoon S."/>
            <person name="Nissen S."/>
            <person name="Park D."/>
            <person name="Sanford R.A."/>
            <person name="Loeffler F.E."/>
        </authorList>
    </citation>
    <scope>NUCLEOTIDE SEQUENCE [LARGE SCALE GENOMIC DNA]</scope>
    <source>
        <strain evidence="3 4">ATCC BAA-841</strain>
    </source>
</reference>
<gene>
    <name evidence="3" type="ORF">AT959_14490</name>
</gene>
<dbReference type="STRING" id="281362.AT959_14490"/>
<keyword evidence="4" id="KW-1185">Reference proteome</keyword>
<proteinExistence type="predicted"/>
<evidence type="ECO:0000313" key="4">
    <source>
        <dbReference type="Proteomes" id="UP000070186"/>
    </source>
</evidence>
<comment type="caution">
    <text evidence="3">The sequence shown here is derived from an EMBL/GenBank/DDBJ whole genome shotgun (WGS) entry which is preliminary data.</text>
</comment>
<evidence type="ECO:0000259" key="2">
    <source>
        <dbReference type="Pfam" id="PF07589"/>
    </source>
</evidence>
<organism evidence="3 4">
    <name type="scientific">Dechloromonas denitrificans</name>
    <dbReference type="NCBI Taxonomy" id="281362"/>
    <lineage>
        <taxon>Bacteria</taxon>
        <taxon>Pseudomonadati</taxon>
        <taxon>Pseudomonadota</taxon>
        <taxon>Betaproteobacteria</taxon>
        <taxon>Rhodocyclales</taxon>
        <taxon>Azonexaceae</taxon>
        <taxon>Dechloromonas</taxon>
    </lineage>
</organism>
<dbReference type="InterPro" id="IPR013424">
    <property type="entry name" value="Ice-binding_C"/>
</dbReference>
<dbReference type="Pfam" id="PF07589">
    <property type="entry name" value="PEP-CTERM"/>
    <property type="match status" value="1"/>
</dbReference>
<sequence length="161" mass="16487">MKMPVAFKSLLAVTALTAACAANASTYALPQGAPGLFQVSSNTFEDSFTFNVTSLSSLVGGVGSRDLNFGFVTVQALNFSELSLTGPGLNVSYTGNAATFSATSLGVGRYTLTVKGAAPSGGGLYSLYGNLAPVPEPESYAMFLAGLGIVGAVVRRRRKSI</sequence>
<dbReference type="AlphaFoldDB" id="A0A133XHX7"/>
<feature type="chain" id="PRO_5007459714" description="Ice-binding protein C-terminal domain-containing protein" evidence="1">
    <location>
        <begin position="25"/>
        <end position="161"/>
    </location>
</feature>